<reference evidence="2 3" key="1">
    <citation type="submission" date="2016-08" db="EMBL/GenBank/DDBJ databases">
        <title>Draft genome of Fabibacter sp. strain SK-8.</title>
        <authorList>
            <person name="Wong S.-K."/>
            <person name="Hamasaki K."/>
            <person name="Yoshizawa S."/>
        </authorList>
    </citation>
    <scope>NUCLEOTIDE SEQUENCE [LARGE SCALE GENOMIC DNA]</scope>
    <source>
        <strain evidence="2 3">SK-8</strain>
    </source>
</reference>
<organism evidence="2 3">
    <name type="scientific">Roseivirga misakiensis</name>
    <dbReference type="NCBI Taxonomy" id="1563681"/>
    <lineage>
        <taxon>Bacteria</taxon>
        <taxon>Pseudomonadati</taxon>
        <taxon>Bacteroidota</taxon>
        <taxon>Cytophagia</taxon>
        <taxon>Cytophagales</taxon>
        <taxon>Roseivirgaceae</taxon>
        <taxon>Roseivirga</taxon>
    </lineage>
</organism>
<dbReference type="InterPro" id="IPR032710">
    <property type="entry name" value="NTF2-like_dom_sf"/>
</dbReference>
<name>A0A1E5SL09_9BACT</name>
<comment type="caution">
    <text evidence="2">The sequence shown here is derived from an EMBL/GenBank/DDBJ whole genome shotgun (WGS) entry which is preliminary data.</text>
</comment>
<evidence type="ECO:0000313" key="3">
    <source>
        <dbReference type="Proteomes" id="UP000095552"/>
    </source>
</evidence>
<sequence>MFKNSQFFKSSKLLAFIIYLFYSVAAYGQSEDKLVLAIRENDHQFWQAYNSCDISKMISFLTEDLEFYHDKSGLTQGLSNFKKSLESNLCGNGAYLERTPVKESIAIYPLGKSRAIISGAHNFSIEGKMVESAKFTHVWVFENNQWKMSRVLSFDHQTVQFKSANTAIFLSEEALQSFVGEFQAPQTGKVTFGKSEGKLKMNAGPMELLLSPMKSNMFFHEQSSLTFEFLENGKKVVIRENGKVVEEAIRSN</sequence>
<dbReference type="SUPFAM" id="SSF54427">
    <property type="entry name" value="NTF2-like"/>
    <property type="match status" value="1"/>
</dbReference>
<dbReference type="Gene3D" id="3.10.450.50">
    <property type="match status" value="1"/>
</dbReference>
<dbReference type="Pfam" id="PF14534">
    <property type="entry name" value="DUF4440"/>
    <property type="match status" value="1"/>
</dbReference>
<proteinExistence type="predicted"/>
<evidence type="ECO:0000259" key="1">
    <source>
        <dbReference type="Pfam" id="PF14534"/>
    </source>
</evidence>
<protein>
    <recommendedName>
        <fullName evidence="1">DUF4440 domain-containing protein</fullName>
    </recommendedName>
</protein>
<keyword evidence="3" id="KW-1185">Reference proteome</keyword>
<dbReference type="InterPro" id="IPR027843">
    <property type="entry name" value="DUF4440"/>
</dbReference>
<dbReference type="STRING" id="1563681.BFP71_09700"/>
<dbReference type="Proteomes" id="UP000095552">
    <property type="component" value="Unassembled WGS sequence"/>
</dbReference>
<gene>
    <name evidence="2" type="ORF">BFP71_09700</name>
</gene>
<dbReference type="OrthoDB" id="1357763at2"/>
<dbReference type="AlphaFoldDB" id="A0A1E5SL09"/>
<accession>A0A1E5SL09</accession>
<dbReference type="EMBL" id="MDGQ01000005">
    <property type="protein sequence ID" value="OEJ99818.1"/>
    <property type="molecule type" value="Genomic_DNA"/>
</dbReference>
<feature type="domain" description="DUF4440" evidence="1">
    <location>
        <begin position="38"/>
        <end position="148"/>
    </location>
</feature>
<dbReference type="RefSeq" id="WP_069835281.1">
    <property type="nucleotide sequence ID" value="NZ_MDGQ01000005.1"/>
</dbReference>
<evidence type="ECO:0000313" key="2">
    <source>
        <dbReference type="EMBL" id="OEJ99818.1"/>
    </source>
</evidence>